<evidence type="ECO:0000313" key="10">
    <source>
        <dbReference type="EMBL" id="REE04825.1"/>
    </source>
</evidence>
<dbReference type="InterPro" id="IPR001119">
    <property type="entry name" value="SLH_dom"/>
</dbReference>
<evidence type="ECO:0000259" key="9">
    <source>
        <dbReference type="PROSITE" id="PS51272"/>
    </source>
</evidence>
<evidence type="ECO:0000256" key="4">
    <source>
        <dbReference type="ARBA" id="ARBA00022729"/>
    </source>
</evidence>
<keyword evidence="5" id="KW-0378">Hydrolase</keyword>
<dbReference type="PANTHER" id="PTHR33938:SF15">
    <property type="entry name" value="FERULOYL ESTERASE B-RELATED"/>
    <property type="match status" value="1"/>
</dbReference>
<dbReference type="PANTHER" id="PTHR33938">
    <property type="entry name" value="FERULOYL ESTERASE B-RELATED"/>
    <property type="match status" value="1"/>
</dbReference>
<organism evidence="10 11">
    <name type="scientific">Citricoccus muralis</name>
    <dbReference type="NCBI Taxonomy" id="169134"/>
    <lineage>
        <taxon>Bacteria</taxon>
        <taxon>Bacillati</taxon>
        <taxon>Actinomycetota</taxon>
        <taxon>Actinomycetes</taxon>
        <taxon>Micrococcales</taxon>
        <taxon>Micrococcaceae</taxon>
        <taxon>Citricoccus</taxon>
    </lineage>
</organism>
<comment type="similarity">
    <text evidence="1">Belongs to the tannase family.</text>
</comment>
<keyword evidence="6" id="KW-0106">Calcium</keyword>
<dbReference type="GO" id="GO:0046872">
    <property type="term" value="F:metal ion binding"/>
    <property type="evidence" value="ECO:0007669"/>
    <property type="project" value="UniProtKB-KW"/>
</dbReference>
<dbReference type="InterPro" id="IPR011118">
    <property type="entry name" value="Tannase/feruloyl_esterase"/>
</dbReference>
<sequence>MSRFKDGARRLACTVAAVSMVAVGLSAPAQAAGSAGPADVGSGGAENCSALAGMEIDAGQIGVPTSGAVVNSAEHVSDETDKSYCKVIGKTLPVDPEAPGVTFQVNLPDGWNGKSLQFGGGAFNGTLVTGTGHHNLQPQDLETPLAQGYTTLGSDGGHESGGGFDAEFALNEESLKDYGLFSIKKAHDVSEVLMDAYYGQESEFAYFIGGSQGGHEALDAAARYPDDYEGVVANYPAYNVMMLHLSSLNAGRAMYAEGGEAWLSPEDTKLLTDTVYEVCDTVELDGAADGIISNVAGCNEVLTIDAVEQLLGCEAGAAEEDACLTPEQITAIDTVHSSYVPGVEIAGQTEARRWPILEGALWQASNFGAEPQPSNPLSGSEGLLYSVGATNVKYLITQDPDYDAMEFDPTEWEERIQELAAITDVSDVSLEPFFDRGGKLLMTHGTADDFISPHNSDAYWEQQTEIFGDELADSARYYKVPGLGHGFGPFNATWDGLGVLAGWVEDGTAPGTLTAEDANEGTDRTRPMCQYPAWPEYQGAGSEDSADSFECVTTETVADFTDNEPGSVYYAPVRWLQVAGITHGYADGTFRKFRDISRGESVAFLQRHLAPDAEPTGTTFPDVPEGSTFFTPVSWAAAEEITLGYADGKFRPGQSVTRGEFASFLYRAVDPAHQGPEESEFTDVDTTDTHYEAITWMASEGISQGYRDGSYKPHQHITRAETATLLYRYEYLVAAQG</sequence>
<evidence type="ECO:0000256" key="5">
    <source>
        <dbReference type="ARBA" id="ARBA00022801"/>
    </source>
</evidence>
<feature type="signal peptide" evidence="8">
    <location>
        <begin position="1"/>
        <end position="31"/>
    </location>
</feature>
<name>A0A3D9LEZ6_9MICC</name>
<reference evidence="10 11" key="1">
    <citation type="submission" date="2018-07" db="EMBL/GenBank/DDBJ databases">
        <title>Sequencing the genomes of 1000 actinobacteria strains.</title>
        <authorList>
            <person name="Klenk H.-P."/>
        </authorList>
    </citation>
    <scope>NUCLEOTIDE SEQUENCE [LARGE SCALE GENOMIC DNA]</scope>
    <source>
        <strain evidence="10 11">DSM 14442</strain>
    </source>
</reference>
<dbReference type="RefSeq" id="WP_115932696.1">
    <property type="nucleotide sequence ID" value="NZ_QREH01000001.1"/>
</dbReference>
<evidence type="ECO:0000256" key="2">
    <source>
        <dbReference type="ARBA" id="ARBA00022487"/>
    </source>
</evidence>
<protein>
    <submittedName>
        <fullName evidence="10">Feruloyl esterase</fullName>
    </submittedName>
</protein>
<feature type="domain" description="SLH" evidence="9">
    <location>
        <begin position="616"/>
        <end position="679"/>
    </location>
</feature>
<dbReference type="EMBL" id="QREH01000001">
    <property type="protein sequence ID" value="REE04825.1"/>
    <property type="molecule type" value="Genomic_DNA"/>
</dbReference>
<evidence type="ECO:0000256" key="3">
    <source>
        <dbReference type="ARBA" id="ARBA00022723"/>
    </source>
</evidence>
<dbReference type="Proteomes" id="UP000256727">
    <property type="component" value="Unassembled WGS sequence"/>
</dbReference>
<accession>A0A3D9LEZ6</accession>
<evidence type="ECO:0000256" key="1">
    <source>
        <dbReference type="ARBA" id="ARBA00006249"/>
    </source>
</evidence>
<comment type="caution">
    <text evidence="10">The sequence shown here is derived from an EMBL/GenBank/DDBJ whole genome shotgun (WGS) entry which is preliminary data.</text>
</comment>
<dbReference type="Gene3D" id="3.40.50.1820">
    <property type="entry name" value="alpha/beta hydrolase"/>
    <property type="match status" value="1"/>
</dbReference>
<evidence type="ECO:0000313" key="11">
    <source>
        <dbReference type="Proteomes" id="UP000256727"/>
    </source>
</evidence>
<dbReference type="GO" id="GO:0052689">
    <property type="term" value="F:carboxylic ester hydrolase activity"/>
    <property type="evidence" value="ECO:0007669"/>
    <property type="project" value="UniProtKB-KW"/>
</dbReference>
<evidence type="ECO:0000256" key="6">
    <source>
        <dbReference type="ARBA" id="ARBA00022837"/>
    </source>
</evidence>
<dbReference type="OrthoDB" id="5140323at2"/>
<dbReference type="AlphaFoldDB" id="A0A3D9LEZ6"/>
<proteinExistence type="inferred from homology"/>
<dbReference type="PROSITE" id="PS51272">
    <property type="entry name" value="SLH"/>
    <property type="match status" value="3"/>
</dbReference>
<evidence type="ECO:0000256" key="7">
    <source>
        <dbReference type="ARBA" id="ARBA00023157"/>
    </source>
</evidence>
<keyword evidence="7" id="KW-1015">Disulfide bond</keyword>
<keyword evidence="2" id="KW-0719">Serine esterase</keyword>
<dbReference type="Pfam" id="PF07519">
    <property type="entry name" value="Tannase"/>
    <property type="match status" value="1"/>
</dbReference>
<dbReference type="SUPFAM" id="SSF53474">
    <property type="entry name" value="alpha/beta-Hydrolases"/>
    <property type="match status" value="1"/>
</dbReference>
<feature type="domain" description="SLH" evidence="9">
    <location>
        <begin position="556"/>
        <end position="615"/>
    </location>
</feature>
<gene>
    <name evidence="10" type="ORF">C8E99_2681</name>
</gene>
<dbReference type="InterPro" id="IPR029058">
    <property type="entry name" value="AB_hydrolase_fold"/>
</dbReference>
<feature type="chain" id="PRO_5017782482" evidence="8">
    <location>
        <begin position="32"/>
        <end position="737"/>
    </location>
</feature>
<feature type="domain" description="SLH" evidence="9">
    <location>
        <begin position="680"/>
        <end position="737"/>
    </location>
</feature>
<keyword evidence="3" id="KW-0479">Metal-binding</keyword>
<dbReference type="Pfam" id="PF00395">
    <property type="entry name" value="SLH"/>
    <property type="match status" value="2"/>
</dbReference>
<keyword evidence="4 8" id="KW-0732">Signal</keyword>
<evidence type="ECO:0000256" key="8">
    <source>
        <dbReference type="SAM" id="SignalP"/>
    </source>
</evidence>
<keyword evidence="11" id="KW-1185">Reference proteome</keyword>